<dbReference type="eggNOG" id="COG1572">
    <property type="taxonomic scope" value="Bacteria"/>
</dbReference>
<dbReference type="Gene3D" id="2.80.10.50">
    <property type="match status" value="2"/>
</dbReference>
<dbReference type="KEGG" id="hoh:Hoch_5021"/>
<dbReference type="NCBIfam" id="TIGR02608">
    <property type="entry name" value="delta_60_rpt"/>
    <property type="match status" value="5"/>
</dbReference>
<protein>
    <recommendedName>
        <fullName evidence="4">Delta-60 repeat protein</fullName>
    </recommendedName>
</protein>
<accession>D0LVE9</accession>
<name>D0LVE9_HALO1</name>
<dbReference type="EMBL" id="CP001804">
    <property type="protein sequence ID" value="ACY17510.1"/>
    <property type="molecule type" value="Genomic_DNA"/>
</dbReference>
<proteinExistence type="predicted"/>
<sequence length="569" mass="58067">MSRILSLVASSSLALALAGCTAILGIEELSGTTDGGVPVDARPGDGALPGDPDSGLAGYSLRIHTNAPTLPLDGTTFLDIEIQRLSGHDREIRLDIDGPGGVISPGLTVSGTSTLVELPIGAGAPLAIGDEVSFRVRAIETDGAGIAVEREVTGAQVTGRPGLLDTSFGAAATGLARVSFGNDDSGRFYDLEILPDGSILAAGWGAGGLGAVTSALARLTADGLADLGFSGDGLVRTNFETGSSAESFQTYAIGRQLDGRIIAIGQHSSTSSYPRAFALARYTASGGEGDPLFGNFASGRSRILINNTAIDLVRDGLVTVDNRILGAGSFGGSLSVFRATSSGDLDQIFADRGVFQLDADGSSRAEAISRDAQGRLLVVGTRERGAQSDMIVVRLDENGALDDGFAAGGVLIAGSPEIDERAVAVAVRADGRLVVAGDVTLADGSRALQVRQFTAEGDFDSEFGTNGVSTQVLDDRGVEVTDMLLAPDGRILVLGNGTGNADPVLVRLSRDGGLDPYFDGDGVLSMYVGDCGAVETLALVGRSRLLIAGGDECGTPGPGTAGIILRLWI</sequence>
<evidence type="ECO:0000313" key="2">
    <source>
        <dbReference type="EMBL" id="ACY17510.1"/>
    </source>
</evidence>
<dbReference type="HOGENOM" id="CLU_035226_0_0_7"/>
<evidence type="ECO:0008006" key="4">
    <source>
        <dbReference type="Google" id="ProtNLM"/>
    </source>
</evidence>
<evidence type="ECO:0000256" key="1">
    <source>
        <dbReference type="SAM" id="SignalP"/>
    </source>
</evidence>
<reference evidence="2 3" key="1">
    <citation type="journal article" date="2010" name="Stand. Genomic Sci.">
        <title>Complete genome sequence of Haliangium ochraceum type strain (SMP-2).</title>
        <authorList>
            <consortium name="US DOE Joint Genome Institute (JGI-PGF)"/>
            <person name="Ivanova N."/>
            <person name="Daum C."/>
            <person name="Lang E."/>
            <person name="Abt B."/>
            <person name="Kopitz M."/>
            <person name="Saunders E."/>
            <person name="Lapidus A."/>
            <person name="Lucas S."/>
            <person name="Glavina Del Rio T."/>
            <person name="Nolan M."/>
            <person name="Tice H."/>
            <person name="Copeland A."/>
            <person name="Cheng J.F."/>
            <person name="Chen F."/>
            <person name="Bruce D."/>
            <person name="Goodwin L."/>
            <person name="Pitluck S."/>
            <person name="Mavromatis K."/>
            <person name="Pati A."/>
            <person name="Mikhailova N."/>
            <person name="Chen A."/>
            <person name="Palaniappan K."/>
            <person name="Land M."/>
            <person name="Hauser L."/>
            <person name="Chang Y.J."/>
            <person name="Jeffries C.D."/>
            <person name="Detter J.C."/>
            <person name="Brettin T."/>
            <person name="Rohde M."/>
            <person name="Goker M."/>
            <person name="Bristow J."/>
            <person name="Markowitz V."/>
            <person name="Eisen J.A."/>
            <person name="Hugenholtz P."/>
            <person name="Kyrpides N.C."/>
            <person name="Klenk H.P."/>
        </authorList>
    </citation>
    <scope>NUCLEOTIDE SEQUENCE [LARGE SCALE GENOMIC DNA]</scope>
    <source>
        <strain evidence="3">DSM 14365 / CIP 107738 / JCM 11303 / AJ 13395 / SMP-2</strain>
    </source>
</reference>
<evidence type="ECO:0000313" key="3">
    <source>
        <dbReference type="Proteomes" id="UP000001880"/>
    </source>
</evidence>
<dbReference type="PROSITE" id="PS51257">
    <property type="entry name" value="PROKAR_LIPOPROTEIN"/>
    <property type="match status" value="1"/>
</dbReference>
<organism evidence="2 3">
    <name type="scientific">Haliangium ochraceum (strain DSM 14365 / JCM 11303 / SMP-2)</name>
    <dbReference type="NCBI Taxonomy" id="502025"/>
    <lineage>
        <taxon>Bacteria</taxon>
        <taxon>Pseudomonadati</taxon>
        <taxon>Myxococcota</taxon>
        <taxon>Polyangia</taxon>
        <taxon>Haliangiales</taxon>
        <taxon>Kofleriaceae</taxon>
        <taxon>Haliangium</taxon>
    </lineage>
</organism>
<keyword evidence="3" id="KW-1185">Reference proteome</keyword>
<dbReference type="SUPFAM" id="SSF101898">
    <property type="entry name" value="NHL repeat"/>
    <property type="match status" value="1"/>
</dbReference>
<gene>
    <name evidence="2" type="ordered locus">Hoch_5021</name>
</gene>
<dbReference type="InterPro" id="IPR013431">
    <property type="entry name" value="Delta_60_rpt"/>
</dbReference>
<feature type="signal peptide" evidence="1">
    <location>
        <begin position="1"/>
        <end position="16"/>
    </location>
</feature>
<dbReference type="RefSeq" id="WP_012830102.1">
    <property type="nucleotide sequence ID" value="NC_013440.1"/>
</dbReference>
<feature type="chain" id="PRO_5003011572" description="Delta-60 repeat protein" evidence="1">
    <location>
        <begin position="17"/>
        <end position="569"/>
    </location>
</feature>
<dbReference type="Pfam" id="PF17164">
    <property type="entry name" value="DUF5122"/>
    <property type="match status" value="4"/>
</dbReference>
<dbReference type="AlphaFoldDB" id="D0LVE9"/>
<dbReference type="STRING" id="502025.Hoch_5021"/>
<keyword evidence="1" id="KW-0732">Signal</keyword>
<dbReference type="Proteomes" id="UP000001880">
    <property type="component" value="Chromosome"/>
</dbReference>